<dbReference type="AlphaFoldDB" id="A0A5J4RJZ8"/>
<evidence type="ECO:0000313" key="1">
    <source>
        <dbReference type="EMBL" id="KAA6333181.1"/>
    </source>
</evidence>
<dbReference type="EMBL" id="SNRY01001146">
    <property type="protein sequence ID" value="KAA6333181.1"/>
    <property type="molecule type" value="Genomic_DNA"/>
</dbReference>
<name>A0A5J4RJZ8_9ZZZZ</name>
<proteinExistence type="predicted"/>
<gene>
    <name evidence="1" type="ORF">EZS27_018388</name>
</gene>
<comment type="caution">
    <text evidence="1">The sequence shown here is derived from an EMBL/GenBank/DDBJ whole genome shotgun (WGS) entry which is preliminary data.</text>
</comment>
<reference evidence="1" key="1">
    <citation type="submission" date="2019-03" db="EMBL/GenBank/DDBJ databases">
        <title>Single cell metagenomics reveals metabolic interactions within the superorganism composed of flagellate Streblomastix strix and complex community of Bacteroidetes bacteria on its surface.</title>
        <authorList>
            <person name="Treitli S.C."/>
            <person name="Kolisko M."/>
            <person name="Husnik F."/>
            <person name="Keeling P."/>
            <person name="Hampl V."/>
        </authorList>
    </citation>
    <scope>NUCLEOTIDE SEQUENCE</scope>
    <source>
        <strain evidence="1">STM</strain>
    </source>
</reference>
<feature type="non-terminal residue" evidence="1">
    <location>
        <position position="44"/>
    </location>
</feature>
<organism evidence="1">
    <name type="scientific">termite gut metagenome</name>
    <dbReference type="NCBI Taxonomy" id="433724"/>
    <lineage>
        <taxon>unclassified sequences</taxon>
        <taxon>metagenomes</taxon>
        <taxon>organismal metagenomes</taxon>
    </lineage>
</organism>
<dbReference type="PROSITE" id="PS51257">
    <property type="entry name" value="PROKAR_LIPOPROTEIN"/>
    <property type="match status" value="1"/>
</dbReference>
<sequence length="44" mass="5064">MKRTILYPHLLAYLSLLFFLTGCEREEIVSERIALNALEVQLGV</sequence>
<accession>A0A5J4RJZ8</accession>
<protein>
    <submittedName>
        <fullName evidence="1">Uncharacterized protein</fullName>
    </submittedName>
</protein>